<feature type="domain" description="Pyridine nucleotide-disulphide oxidoreductase dimerisation" evidence="7">
    <location>
        <begin position="343"/>
        <end position="445"/>
    </location>
</feature>
<feature type="disulfide bond" description="Redox-active" evidence="6">
    <location>
        <begin position="41"/>
        <end position="46"/>
    </location>
</feature>
<proteinExistence type="inferred from homology"/>
<keyword evidence="10" id="KW-1185">Reference proteome</keyword>
<evidence type="ECO:0000313" key="10">
    <source>
        <dbReference type="Proteomes" id="UP000018680"/>
    </source>
</evidence>
<feature type="domain" description="FAD/NAD(P)-binding" evidence="8">
    <location>
        <begin position="4"/>
        <end position="321"/>
    </location>
</feature>
<dbReference type="AlphaFoldDB" id="V5WIL6"/>
<dbReference type="Gene3D" id="3.30.390.30">
    <property type="match status" value="1"/>
</dbReference>
<keyword evidence="5" id="KW-0547">Nucleotide-binding</keyword>
<dbReference type="SUPFAM" id="SSF55424">
    <property type="entry name" value="FAD/NAD-linked reductases, dimerisation (C-terminal) domain"/>
    <property type="match status" value="1"/>
</dbReference>
<dbReference type="OrthoDB" id="9807946at2"/>
<evidence type="ECO:0000259" key="8">
    <source>
        <dbReference type="Pfam" id="PF07992"/>
    </source>
</evidence>
<organism evidence="9 10">
    <name type="scientific">Salinispira pacifica</name>
    <dbReference type="NCBI Taxonomy" id="1307761"/>
    <lineage>
        <taxon>Bacteria</taxon>
        <taxon>Pseudomonadati</taxon>
        <taxon>Spirochaetota</taxon>
        <taxon>Spirochaetia</taxon>
        <taxon>Spirochaetales</taxon>
        <taxon>Spirochaetaceae</taxon>
        <taxon>Salinispira</taxon>
    </lineage>
</organism>
<sequence>MKNYDVIIIGTGQATGTILPGLLEEGLSIATIESDRVGGSCVNWGCTPTKTLIASSRAAHMISRGEEFGISPGERTTNFSRVMERVNGIRMPATSGFQEWLEESTDFYPGEARFIDPHTVGVNGEQISGSEILIHTGTRARIPDIPGLKDVHWVDNKGILDLKTLPRHLLVLGGSYIGVEFAQAFRRLGSRVTIVQHGERLVPKEDPDISGELQSVLESEGIRILTGTEALSAAPAQDHGLELKVRSPSGQTEVLSADTLLIAVGRLPNSDSLNLKAAGVSSDDRGYISVDDSCRTSVPHIFALGDVNGRGAFTHTSVHDGQVYLSRRAGGDKRIGDRTLIYALYSDPPVARVGLNESMARARGISYRVAGMPMKNIARAKERDETSGKITILVDPGDNSILGATVFGVGGDEIISMLALAVQAKLPYSVLQNTVFPHPTVAELIPFMFDSLSEVISP</sequence>
<evidence type="ECO:0000256" key="4">
    <source>
        <dbReference type="PIRSR" id="PIRSR000350-2"/>
    </source>
</evidence>
<dbReference type="Proteomes" id="UP000018680">
    <property type="component" value="Chromosome"/>
</dbReference>
<dbReference type="SUPFAM" id="SSF51905">
    <property type="entry name" value="FAD/NAD(P)-binding domain"/>
    <property type="match status" value="1"/>
</dbReference>
<gene>
    <name evidence="9" type="ORF">L21SP2_2315</name>
</gene>
<comment type="similarity">
    <text evidence="1">Belongs to the class-I pyridine nucleotide-disulfide oxidoreductase family.</text>
</comment>
<dbReference type="Pfam" id="PF07992">
    <property type="entry name" value="Pyr_redox_2"/>
    <property type="match status" value="1"/>
</dbReference>
<dbReference type="HOGENOM" id="CLU_016755_1_2_12"/>
<evidence type="ECO:0000313" key="9">
    <source>
        <dbReference type="EMBL" id="AHC15672.1"/>
    </source>
</evidence>
<dbReference type="PANTHER" id="PTHR43014">
    <property type="entry name" value="MERCURIC REDUCTASE"/>
    <property type="match status" value="1"/>
</dbReference>
<dbReference type="InterPro" id="IPR036188">
    <property type="entry name" value="FAD/NAD-bd_sf"/>
</dbReference>
<dbReference type="EMBL" id="CP006939">
    <property type="protein sequence ID" value="AHC15672.1"/>
    <property type="molecule type" value="Genomic_DNA"/>
</dbReference>
<reference evidence="9 10" key="1">
    <citation type="journal article" date="2015" name="Stand. Genomic Sci.">
        <title>Complete genome sequence and description of Salinispira pacifica gen. nov., sp. nov., a novel spirochaete isolated form a hypersaline microbial mat.</title>
        <authorList>
            <person name="Ben Hania W."/>
            <person name="Joseph M."/>
            <person name="Schumann P."/>
            <person name="Bunk B."/>
            <person name="Fiebig A."/>
            <person name="Sproer C."/>
            <person name="Klenk H.P."/>
            <person name="Fardeau M.L."/>
            <person name="Spring S."/>
        </authorList>
    </citation>
    <scope>NUCLEOTIDE SEQUENCE [LARGE SCALE GENOMIC DNA]</scope>
    <source>
        <strain evidence="9 10">L21-RPul-D2</strain>
    </source>
</reference>
<dbReference type="PIRSF" id="PIRSF000350">
    <property type="entry name" value="Mercury_reductase_MerA"/>
    <property type="match status" value="1"/>
</dbReference>
<feature type="binding site" evidence="5">
    <location>
        <position position="50"/>
    </location>
    <ligand>
        <name>FAD</name>
        <dbReference type="ChEBI" id="CHEBI:57692"/>
    </ligand>
</feature>
<dbReference type="RefSeq" id="WP_024268576.1">
    <property type="nucleotide sequence ID" value="NC_023035.1"/>
</dbReference>
<dbReference type="KEGG" id="slr:L21SP2_2315"/>
<feature type="binding site" evidence="5">
    <location>
        <begin position="173"/>
        <end position="180"/>
    </location>
    <ligand>
        <name>NAD(+)</name>
        <dbReference type="ChEBI" id="CHEBI:57540"/>
    </ligand>
</feature>
<dbReference type="PATRIC" id="fig|1307761.3.peg.2307"/>
<keyword evidence="2" id="KW-0285">Flavoprotein</keyword>
<feature type="binding site" evidence="5">
    <location>
        <position position="306"/>
    </location>
    <ligand>
        <name>FAD</name>
        <dbReference type="ChEBI" id="CHEBI:57692"/>
    </ligand>
</feature>
<evidence type="ECO:0000256" key="5">
    <source>
        <dbReference type="PIRSR" id="PIRSR000350-3"/>
    </source>
</evidence>
<name>V5WIL6_9SPIO</name>
<dbReference type="PRINTS" id="PR00368">
    <property type="entry name" value="FADPNR"/>
</dbReference>
<keyword evidence="5" id="KW-0520">NAD</keyword>
<keyword evidence="3 5" id="KW-0274">FAD</keyword>
<evidence type="ECO:0000259" key="7">
    <source>
        <dbReference type="Pfam" id="PF02852"/>
    </source>
</evidence>
<feature type="active site" description="Proton acceptor" evidence="4">
    <location>
        <position position="438"/>
    </location>
</feature>
<evidence type="ECO:0000256" key="3">
    <source>
        <dbReference type="ARBA" id="ARBA00022827"/>
    </source>
</evidence>
<protein>
    <submittedName>
        <fullName evidence="9">PF00070 family, FAD-dependent NAD(P)-disulfide oxidoreductase</fullName>
    </submittedName>
</protein>
<dbReference type="Pfam" id="PF02852">
    <property type="entry name" value="Pyr_redox_dim"/>
    <property type="match status" value="1"/>
</dbReference>
<comment type="cofactor">
    <cofactor evidence="5">
        <name>FAD</name>
        <dbReference type="ChEBI" id="CHEBI:57692"/>
    </cofactor>
    <text evidence="5">Binds 1 FAD per subunit.</text>
</comment>
<dbReference type="STRING" id="1307761.L21SP2_2315"/>
<dbReference type="eggNOG" id="COG1249">
    <property type="taxonomic scope" value="Bacteria"/>
</dbReference>
<dbReference type="PANTHER" id="PTHR43014:SF2">
    <property type="entry name" value="MERCURIC REDUCTASE"/>
    <property type="match status" value="1"/>
</dbReference>
<evidence type="ECO:0000256" key="6">
    <source>
        <dbReference type="PIRSR" id="PIRSR000350-4"/>
    </source>
</evidence>
<dbReference type="PRINTS" id="PR00411">
    <property type="entry name" value="PNDRDTASEI"/>
</dbReference>
<dbReference type="InterPro" id="IPR004099">
    <property type="entry name" value="Pyr_nucl-diS_OxRdtase_dimer"/>
</dbReference>
<evidence type="ECO:0000256" key="2">
    <source>
        <dbReference type="ARBA" id="ARBA00022630"/>
    </source>
</evidence>
<dbReference type="GO" id="GO:0003955">
    <property type="term" value="F:NAD(P)H dehydrogenase (quinone) activity"/>
    <property type="evidence" value="ECO:0007669"/>
    <property type="project" value="TreeGrafter"/>
</dbReference>
<dbReference type="InterPro" id="IPR016156">
    <property type="entry name" value="FAD/NAD-linked_Rdtase_dimer_sf"/>
</dbReference>
<evidence type="ECO:0000256" key="1">
    <source>
        <dbReference type="ARBA" id="ARBA00007532"/>
    </source>
</evidence>
<accession>V5WIL6</accession>
<dbReference type="InterPro" id="IPR001100">
    <property type="entry name" value="Pyr_nuc-diS_OxRdtase"/>
</dbReference>
<feature type="binding site" evidence="5">
    <location>
        <position position="265"/>
    </location>
    <ligand>
        <name>NAD(+)</name>
        <dbReference type="ChEBI" id="CHEBI:57540"/>
    </ligand>
</feature>
<dbReference type="InterPro" id="IPR023753">
    <property type="entry name" value="FAD/NAD-binding_dom"/>
</dbReference>
<dbReference type="Gene3D" id="3.50.50.60">
    <property type="entry name" value="FAD/NAD(P)-binding domain"/>
    <property type="match status" value="2"/>
</dbReference>
<dbReference type="GO" id="GO:0050660">
    <property type="term" value="F:flavin adenine dinucleotide binding"/>
    <property type="evidence" value="ECO:0007669"/>
    <property type="project" value="TreeGrafter"/>
</dbReference>